<dbReference type="PANTHER" id="PTHR10924">
    <property type="entry name" value="MAJOR FACILITATOR SUPERFAMILY PROTEIN-RELATED"/>
    <property type="match status" value="1"/>
</dbReference>
<dbReference type="SUPFAM" id="SSF103473">
    <property type="entry name" value="MFS general substrate transporter"/>
    <property type="match status" value="1"/>
</dbReference>
<evidence type="ECO:0000256" key="3">
    <source>
        <dbReference type="ARBA" id="ARBA00022989"/>
    </source>
</evidence>
<evidence type="ECO:0000256" key="4">
    <source>
        <dbReference type="ARBA" id="ARBA00023136"/>
    </source>
</evidence>
<gene>
    <name evidence="6" type="ORF">EVJ58_g11035</name>
</gene>
<dbReference type="AlphaFoldDB" id="A0A4Y9XKG3"/>
<organism evidence="6 7">
    <name type="scientific">Rhodofomes roseus</name>
    <dbReference type="NCBI Taxonomy" id="34475"/>
    <lineage>
        <taxon>Eukaryota</taxon>
        <taxon>Fungi</taxon>
        <taxon>Dikarya</taxon>
        <taxon>Basidiomycota</taxon>
        <taxon>Agaricomycotina</taxon>
        <taxon>Agaricomycetes</taxon>
        <taxon>Polyporales</taxon>
        <taxon>Rhodofomes</taxon>
    </lineage>
</organism>
<keyword evidence="3 5" id="KW-1133">Transmembrane helix</keyword>
<dbReference type="InterPro" id="IPR036259">
    <property type="entry name" value="MFS_trans_sf"/>
</dbReference>
<evidence type="ECO:0000256" key="2">
    <source>
        <dbReference type="ARBA" id="ARBA00022692"/>
    </source>
</evidence>
<comment type="subcellular location">
    <subcellularLocation>
        <location evidence="1">Membrane</location>
        <topology evidence="1">Multi-pass membrane protein</topology>
    </subcellularLocation>
</comment>
<evidence type="ECO:0000313" key="7">
    <source>
        <dbReference type="Proteomes" id="UP000298390"/>
    </source>
</evidence>
<keyword evidence="4 5" id="KW-0472">Membrane</keyword>
<name>A0A4Y9XKG3_9APHY</name>
<dbReference type="PANTHER" id="PTHR10924:SF6">
    <property type="entry name" value="SOLUTE CARRIER FAMILY 49 MEMBER A3"/>
    <property type="match status" value="1"/>
</dbReference>
<keyword evidence="2 5" id="KW-0812">Transmembrane</keyword>
<dbReference type="InterPro" id="IPR049680">
    <property type="entry name" value="FLVCR1-2_SLC49-like"/>
</dbReference>
<dbReference type="EMBL" id="SEKV01001486">
    <property type="protein sequence ID" value="TFY50475.1"/>
    <property type="molecule type" value="Genomic_DNA"/>
</dbReference>
<feature type="transmembrane region" description="Helical" evidence="5">
    <location>
        <begin position="50"/>
        <end position="72"/>
    </location>
</feature>
<protein>
    <submittedName>
        <fullName evidence="6">Uncharacterized protein</fullName>
    </submittedName>
</protein>
<sequence>MSASRTASIADKDSFATPLGSASALEVRCNSDGKEEEGEEVVYRMYKRRWVGVLAICYIGALLLLMSAWIRYAGTADGLSSGGSYALILIGQILSGVVQPIFQVLIPGYSEKWFDLRQRTTATMLMSIGMSRSLHASSVKARLTADARPSEPRSA</sequence>
<dbReference type="GO" id="GO:0016020">
    <property type="term" value="C:membrane"/>
    <property type="evidence" value="ECO:0007669"/>
    <property type="project" value="UniProtKB-SubCell"/>
</dbReference>
<comment type="caution">
    <text evidence="6">The sequence shown here is derived from an EMBL/GenBank/DDBJ whole genome shotgun (WGS) entry which is preliminary data.</text>
</comment>
<accession>A0A4Y9XKG3</accession>
<dbReference type="Proteomes" id="UP000298390">
    <property type="component" value="Unassembled WGS sequence"/>
</dbReference>
<evidence type="ECO:0000256" key="5">
    <source>
        <dbReference type="SAM" id="Phobius"/>
    </source>
</evidence>
<feature type="transmembrane region" description="Helical" evidence="5">
    <location>
        <begin position="84"/>
        <end position="109"/>
    </location>
</feature>
<evidence type="ECO:0000256" key="1">
    <source>
        <dbReference type="ARBA" id="ARBA00004141"/>
    </source>
</evidence>
<evidence type="ECO:0000313" key="6">
    <source>
        <dbReference type="EMBL" id="TFY50475.1"/>
    </source>
</evidence>
<proteinExistence type="predicted"/>
<reference evidence="6 7" key="1">
    <citation type="submission" date="2019-01" db="EMBL/GenBank/DDBJ databases">
        <title>Genome sequencing of the rare red list fungi Fomitopsis rosea.</title>
        <authorList>
            <person name="Buettner E."/>
            <person name="Kellner H."/>
        </authorList>
    </citation>
    <scope>NUCLEOTIDE SEQUENCE [LARGE SCALE GENOMIC DNA]</scope>
    <source>
        <strain evidence="6 7">DSM 105464</strain>
    </source>
</reference>